<dbReference type="InterPro" id="IPR009057">
    <property type="entry name" value="Homeodomain-like_sf"/>
</dbReference>
<dbReference type="Pfam" id="PF14246">
    <property type="entry name" value="TetR_C_7"/>
    <property type="match status" value="1"/>
</dbReference>
<evidence type="ECO:0000313" key="7">
    <source>
        <dbReference type="EMBL" id="TDK29532.1"/>
    </source>
</evidence>
<dbReference type="PANTHER" id="PTHR30055:SF146">
    <property type="entry name" value="HTH-TYPE TRANSCRIPTIONAL DUAL REGULATOR CECR"/>
    <property type="match status" value="1"/>
</dbReference>
<dbReference type="InterPro" id="IPR050109">
    <property type="entry name" value="HTH-type_TetR-like_transc_reg"/>
</dbReference>
<organism evidence="7 8">
    <name type="scientific">Luteimonas terrae</name>
    <dbReference type="NCBI Taxonomy" id="1530191"/>
    <lineage>
        <taxon>Bacteria</taxon>
        <taxon>Pseudomonadati</taxon>
        <taxon>Pseudomonadota</taxon>
        <taxon>Gammaproteobacteria</taxon>
        <taxon>Lysobacterales</taxon>
        <taxon>Lysobacteraceae</taxon>
        <taxon>Luteimonas</taxon>
    </lineage>
</organism>
<protein>
    <submittedName>
        <fullName evidence="7">TetR family transcriptional regulator</fullName>
    </submittedName>
</protein>
<dbReference type="Pfam" id="PF00440">
    <property type="entry name" value="TetR_N"/>
    <property type="match status" value="1"/>
</dbReference>
<evidence type="ECO:0000259" key="6">
    <source>
        <dbReference type="PROSITE" id="PS50977"/>
    </source>
</evidence>
<keyword evidence="1" id="KW-0805">Transcription regulation</keyword>
<dbReference type="GO" id="GO:0000976">
    <property type="term" value="F:transcription cis-regulatory region binding"/>
    <property type="evidence" value="ECO:0007669"/>
    <property type="project" value="TreeGrafter"/>
</dbReference>
<dbReference type="InterPro" id="IPR036271">
    <property type="entry name" value="Tet_transcr_reg_TetR-rel_C_sf"/>
</dbReference>
<dbReference type="PANTHER" id="PTHR30055">
    <property type="entry name" value="HTH-TYPE TRANSCRIPTIONAL REGULATOR RUTR"/>
    <property type="match status" value="1"/>
</dbReference>
<evidence type="ECO:0000313" key="8">
    <source>
        <dbReference type="Proteomes" id="UP000295543"/>
    </source>
</evidence>
<dbReference type="PROSITE" id="PS50977">
    <property type="entry name" value="HTH_TETR_2"/>
    <property type="match status" value="1"/>
</dbReference>
<keyword evidence="8" id="KW-1185">Reference proteome</keyword>
<feature type="compositionally biased region" description="Low complexity" evidence="5">
    <location>
        <begin position="1"/>
        <end position="14"/>
    </location>
</feature>
<dbReference type="InterPro" id="IPR039536">
    <property type="entry name" value="TetR_C_Proteobacteria"/>
</dbReference>
<evidence type="ECO:0000256" key="1">
    <source>
        <dbReference type="ARBA" id="ARBA00023015"/>
    </source>
</evidence>
<evidence type="ECO:0000256" key="4">
    <source>
        <dbReference type="PROSITE-ProRule" id="PRU00335"/>
    </source>
</evidence>
<gene>
    <name evidence="7" type="ORF">E2F49_14265</name>
</gene>
<dbReference type="InterPro" id="IPR001647">
    <property type="entry name" value="HTH_TetR"/>
</dbReference>
<dbReference type="SUPFAM" id="SSF48498">
    <property type="entry name" value="Tetracyclin repressor-like, C-terminal domain"/>
    <property type="match status" value="1"/>
</dbReference>
<dbReference type="Proteomes" id="UP000295543">
    <property type="component" value="Unassembled WGS sequence"/>
</dbReference>
<feature type="domain" description="HTH tetR-type" evidence="6">
    <location>
        <begin position="27"/>
        <end position="88"/>
    </location>
</feature>
<evidence type="ECO:0000256" key="5">
    <source>
        <dbReference type="SAM" id="MobiDB-lite"/>
    </source>
</evidence>
<dbReference type="RefSeq" id="WP_133394500.1">
    <property type="nucleotide sequence ID" value="NZ_SMTG01000006.1"/>
</dbReference>
<keyword evidence="3" id="KW-0804">Transcription</keyword>
<feature type="DNA-binding region" description="H-T-H motif" evidence="4">
    <location>
        <begin position="51"/>
        <end position="70"/>
    </location>
</feature>
<dbReference type="FunFam" id="1.10.10.60:FF:000141">
    <property type="entry name" value="TetR family transcriptional regulator"/>
    <property type="match status" value="1"/>
</dbReference>
<feature type="region of interest" description="Disordered" evidence="5">
    <location>
        <begin position="1"/>
        <end position="24"/>
    </location>
</feature>
<name>A0A4R5U6A1_9GAMM</name>
<dbReference type="Gene3D" id="1.10.10.60">
    <property type="entry name" value="Homeodomain-like"/>
    <property type="match status" value="1"/>
</dbReference>
<dbReference type="EMBL" id="SMTG01000006">
    <property type="protein sequence ID" value="TDK29532.1"/>
    <property type="molecule type" value="Genomic_DNA"/>
</dbReference>
<dbReference type="GO" id="GO:0003700">
    <property type="term" value="F:DNA-binding transcription factor activity"/>
    <property type="evidence" value="ECO:0007669"/>
    <property type="project" value="TreeGrafter"/>
</dbReference>
<reference evidence="7 8" key="1">
    <citation type="submission" date="2019-03" db="EMBL/GenBank/DDBJ databases">
        <title>Luteimonas zhaokaii sp.nov., isolated from the rectal contents of Plateau pika in Yushu, Qinghai Province, China.</title>
        <authorList>
            <person name="Zhang G."/>
        </authorList>
    </citation>
    <scope>NUCLEOTIDE SEQUENCE [LARGE SCALE GENOMIC DNA]</scope>
    <source>
        <strain evidence="7 8">THG-MD21</strain>
    </source>
</reference>
<evidence type="ECO:0000256" key="3">
    <source>
        <dbReference type="ARBA" id="ARBA00023163"/>
    </source>
</evidence>
<evidence type="ECO:0000256" key="2">
    <source>
        <dbReference type="ARBA" id="ARBA00023125"/>
    </source>
</evidence>
<keyword evidence="2 4" id="KW-0238">DNA-binding</keyword>
<comment type="caution">
    <text evidence="7">The sequence shown here is derived from an EMBL/GenBank/DDBJ whole genome shotgun (WGS) entry which is preliminary data.</text>
</comment>
<accession>A0A4R5U6A1</accession>
<dbReference type="Gene3D" id="1.10.357.10">
    <property type="entry name" value="Tetracycline Repressor, domain 2"/>
    <property type="match status" value="1"/>
</dbReference>
<dbReference type="SUPFAM" id="SSF46689">
    <property type="entry name" value="Homeodomain-like"/>
    <property type="match status" value="1"/>
</dbReference>
<proteinExistence type="predicted"/>
<dbReference type="OrthoDB" id="8535430at2"/>
<dbReference type="AlphaFoldDB" id="A0A4R5U6A1"/>
<sequence length="226" mass="24874">MSTRPSPSSPASAPEKVAAGPGRPKDLAKRAAILEAAERMFLKQGGYEGVSMDQIAAEAGVSKLTVYSHFGDKDTLFTEAVERYCEQQMPASVFETAPETPVRARLMEVAEAFFSMISSPEAVAGHRLLCTPQMVEKRLTQRFWKGGPERVQSAFAAMLRRRVETGDLDIEDALVPTAAAQFFSLLKGDLHQRLVFDCDDAGACARMRRAHLDASVDMFLRAYGRR</sequence>